<accession>A0A931N5F4</accession>
<gene>
    <name evidence="2" type="ORF">IT779_26250</name>
</gene>
<protein>
    <submittedName>
        <fullName evidence="2">Nuclear transport factor 2 family protein</fullName>
    </submittedName>
</protein>
<sequence>MAEETVDGAVIDRCFAGLEAGDVDAALACLAPDATVWHGFDRVAHDLGGVRAGWEKLVAGTSHRAVVDVRRAPTPTGFVQQHLLTMRTHTGIRLAWPVCIVVRIRAGRISRIDEYVDRAGHFTLSEDRGRTDPKLGE</sequence>
<proteinExistence type="predicted"/>
<dbReference type="InterPro" id="IPR032710">
    <property type="entry name" value="NTF2-like_dom_sf"/>
</dbReference>
<dbReference type="Proteomes" id="UP000655751">
    <property type="component" value="Unassembled WGS sequence"/>
</dbReference>
<dbReference type="SUPFAM" id="SSF54427">
    <property type="entry name" value="NTF2-like"/>
    <property type="match status" value="1"/>
</dbReference>
<evidence type="ECO:0000313" key="2">
    <source>
        <dbReference type="EMBL" id="MBH0779779.1"/>
    </source>
</evidence>
<dbReference type="InterPro" id="IPR037401">
    <property type="entry name" value="SnoaL-like"/>
</dbReference>
<evidence type="ECO:0000313" key="3">
    <source>
        <dbReference type="Proteomes" id="UP000655751"/>
    </source>
</evidence>
<organism evidence="2 3">
    <name type="scientific">Nocardia bovistercoris</name>
    <dbReference type="NCBI Taxonomy" id="2785916"/>
    <lineage>
        <taxon>Bacteria</taxon>
        <taxon>Bacillati</taxon>
        <taxon>Actinomycetota</taxon>
        <taxon>Actinomycetes</taxon>
        <taxon>Mycobacteriales</taxon>
        <taxon>Nocardiaceae</taxon>
        <taxon>Nocardia</taxon>
    </lineage>
</organism>
<comment type="caution">
    <text evidence="2">The sequence shown here is derived from an EMBL/GenBank/DDBJ whole genome shotgun (WGS) entry which is preliminary data.</text>
</comment>
<dbReference type="EMBL" id="JADMLG010000012">
    <property type="protein sequence ID" value="MBH0779779.1"/>
    <property type="molecule type" value="Genomic_DNA"/>
</dbReference>
<feature type="domain" description="SnoaL-like" evidence="1">
    <location>
        <begin position="12"/>
        <end position="111"/>
    </location>
</feature>
<dbReference type="Gene3D" id="3.10.450.50">
    <property type="match status" value="1"/>
</dbReference>
<dbReference type="Pfam" id="PF12680">
    <property type="entry name" value="SnoaL_2"/>
    <property type="match status" value="1"/>
</dbReference>
<dbReference type="AlphaFoldDB" id="A0A931N5F4"/>
<evidence type="ECO:0000259" key="1">
    <source>
        <dbReference type="Pfam" id="PF12680"/>
    </source>
</evidence>
<name>A0A931N5F4_9NOCA</name>
<reference evidence="2" key="1">
    <citation type="submission" date="2020-11" db="EMBL/GenBank/DDBJ databases">
        <title>Nocardia NEAU-351.nov., a novel actinomycete isolated from the cow dung.</title>
        <authorList>
            <person name="Zhang X."/>
        </authorList>
    </citation>
    <scope>NUCLEOTIDE SEQUENCE</scope>
    <source>
        <strain evidence="2">NEAU-351</strain>
    </source>
</reference>
<dbReference type="RefSeq" id="WP_196152093.1">
    <property type="nucleotide sequence ID" value="NZ_JADMLG010000012.1"/>
</dbReference>
<keyword evidence="3" id="KW-1185">Reference proteome</keyword>